<reference evidence="2 3" key="1">
    <citation type="submission" date="2011-05" db="EMBL/GenBank/DDBJ databases">
        <title>Complete sequence of chromosome 2 of Sphingobium chlorophenolicum L-1.</title>
        <authorList>
            <consortium name="US DOE Joint Genome Institute"/>
            <person name="Lucas S."/>
            <person name="Han J."/>
            <person name="Lapidus A."/>
            <person name="Cheng J.-F."/>
            <person name="Goodwin L."/>
            <person name="Pitluck S."/>
            <person name="Peters L."/>
            <person name="Daligault H."/>
            <person name="Han C."/>
            <person name="Tapia R."/>
            <person name="Land M."/>
            <person name="Hauser L."/>
            <person name="Kyrpides N."/>
            <person name="Ivanova N."/>
            <person name="Pagani I."/>
            <person name="Turner P."/>
            <person name="Copley S."/>
            <person name="Woyke T."/>
        </authorList>
    </citation>
    <scope>NUCLEOTIDE SEQUENCE [LARGE SCALE GENOMIC DNA]</scope>
    <source>
        <strain evidence="2 3">L-1</strain>
    </source>
</reference>
<feature type="domain" description="ABM" evidence="1">
    <location>
        <begin position="14"/>
        <end position="69"/>
    </location>
</feature>
<dbReference type="STRING" id="690566.Sphch_4011"/>
<protein>
    <recommendedName>
        <fullName evidence="1">ABM domain-containing protein</fullName>
    </recommendedName>
</protein>
<dbReference type="Gene3D" id="3.30.70.100">
    <property type="match status" value="1"/>
</dbReference>
<gene>
    <name evidence="2" type="ORF">Sphch_4011</name>
</gene>
<dbReference type="KEGG" id="sch:Sphch_4011"/>
<dbReference type="RefSeq" id="WP_013849813.1">
    <property type="nucleotide sequence ID" value="NC_015594.1"/>
</dbReference>
<keyword evidence="3" id="KW-1185">Reference proteome</keyword>
<accession>F6F224</accession>
<dbReference type="Pfam" id="PF03992">
    <property type="entry name" value="ABM"/>
    <property type="match status" value="1"/>
</dbReference>
<dbReference type="HOGENOM" id="CLU_131496_2_1_5"/>
<evidence type="ECO:0000313" key="2">
    <source>
        <dbReference type="EMBL" id="AEG51590.1"/>
    </source>
</evidence>
<sequence>MSALSGRRIAGDHFVIYVRFTLNPGMREAYLALVKPVLEGIASDPLCKTTIVHTDDENPDDIVLYEIWEGTRERFMREETVKPYRADYARTLPSLLAKPAEAHWLRPTAEWYSAMLPTDGPA</sequence>
<dbReference type="SUPFAM" id="SSF54909">
    <property type="entry name" value="Dimeric alpha+beta barrel"/>
    <property type="match status" value="1"/>
</dbReference>
<dbReference type="AlphaFoldDB" id="F6F224"/>
<dbReference type="InterPro" id="IPR011008">
    <property type="entry name" value="Dimeric_a/b-barrel"/>
</dbReference>
<dbReference type="InterPro" id="IPR007138">
    <property type="entry name" value="ABM_dom"/>
</dbReference>
<name>F6F224_SPHCR</name>
<proteinExistence type="predicted"/>
<dbReference type="Proteomes" id="UP000007150">
    <property type="component" value="Chromosome 2"/>
</dbReference>
<evidence type="ECO:0000259" key="1">
    <source>
        <dbReference type="Pfam" id="PF03992"/>
    </source>
</evidence>
<organism evidence="2 3">
    <name type="scientific">Sphingobium chlorophenolicum L-1</name>
    <dbReference type="NCBI Taxonomy" id="690566"/>
    <lineage>
        <taxon>Bacteria</taxon>
        <taxon>Pseudomonadati</taxon>
        <taxon>Pseudomonadota</taxon>
        <taxon>Alphaproteobacteria</taxon>
        <taxon>Sphingomonadales</taxon>
        <taxon>Sphingomonadaceae</taxon>
        <taxon>Sphingobium</taxon>
    </lineage>
</organism>
<dbReference type="EMBL" id="CP002799">
    <property type="protein sequence ID" value="AEG51590.1"/>
    <property type="molecule type" value="Genomic_DNA"/>
</dbReference>
<evidence type="ECO:0000313" key="3">
    <source>
        <dbReference type="Proteomes" id="UP000007150"/>
    </source>
</evidence>